<proteinExistence type="predicted"/>
<keyword evidence="2" id="KW-1185">Reference proteome</keyword>
<protein>
    <submittedName>
        <fullName evidence="1">Uncharacterized protein</fullName>
    </submittedName>
</protein>
<dbReference type="Proteomes" id="UP000294958">
    <property type="component" value="Unassembled WGS sequence"/>
</dbReference>
<accession>A0A4R6YL83</accession>
<reference evidence="1 2" key="1">
    <citation type="submission" date="2019-03" db="EMBL/GenBank/DDBJ databases">
        <title>Genomic Encyclopedia of Type Strains, Phase IV (KMG-IV): sequencing the most valuable type-strain genomes for metagenomic binning, comparative biology and taxonomic classification.</title>
        <authorList>
            <person name="Goeker M."/>
        </authorList>
    </citation>
    <scope>NUCLEOTIDE SEQUENCE [LARGE SCALE GENOMIC DNA]</scope>
    <source>
        <strain evidence="1 2">DSM 11603</strain>
    </source>
</reference>
<comment type="caution">
    <text evidence="1">The sequence shown here is derived from an EMBL/GenBank/DDBJ whole genome shotgun (WGS) entry which is preliminary data.</text>
</comment>
<dbReference type="AlphaFoldDB" id="A0A4R6YL83"/>
<evidence type="ECO:0000313" key="1">
    <source>
        <dbReference type="EMBL" id="TDR37983.1"/>
    </source>
</evidence>
<gene>
    <name evidence="1" type="ORF">DES43_10147</name>
</gene>
<dbReference type="RefSeq" id="WP_245264641.1">
    <property type="nucleotide sequence ID" value="NZ_KK073879.1"/>
</dbReference>
<evidence type="ECO:0000313" key="2">
    <source>
        <dbReference type="Proteomes" id="UP000294958"/>
    </source>
</evidence>
<name>A0A4R6YL83_9HYPH</name>
<dbReference type="EMBL" id="SNZF01000001">
    <property type="protein sequence ID" value="TDR37983.1"/>
    <property type="molecule type" value="Genomic_DNA"/>
</dbReference>
<sequence>MATQNDLPPSPAMAGPIRSVTMEAERLAADPRVSDYDFWRSLRNVDNRIFEISARGDPIPFDMVRWRAILKQARSRRGHA</sequence>
<organism evidence="1 2">
    <name type="scientific">Aquamicrobium defluvii</name>
    <dbReference type="NCBI Taxonomy" id="69279"/>
    <lineage>
        <taxon>Bacteria</taxon>
        <taxon>Pseudomonadati</taxon>
        <taxon>Pseudomonadota</taxon>
        <taxon>Alphaproteobacteria</taxon>
        <taxon>Hyphomicrobiales</taxon>
        <taxon>Phyllobacteriaceae</taxon>
        <taxon>Aquamicrobium</taxon>
    </lineage>
</organism>